<organism evidence="1 2">
    <name type="scientific">Candidatus Amesbacteria bacterium GW2011_GWA2_47_11</name>
    <dbReference type="NCBI Taxonomy" id="1618357"/>
    <lineage>
        <taxon>Bacteria</taxon>
        <taxon>Candidatus Amesiibacteriota</taxon>
    </lineage>
</organism>
<reference evidence="1 2" key="1">
    <citation type="journal article" date="2015" name="Nature">
        <title>rRNA introns, odd ribosomes, and small enigmatic genomes across a large radiation of phyla.</title>
        <authorList>
            <person name="Brown C.T."/>
            <person name="Hug L.A."/>
            <person name="Thomas B.C."/>
            <person name="Sharon I."/>
            <person name="Castelle C.J."/>
            <person name="Singh A."/>
            <person name="Wilkins M.J."/>
            <person name="Williams K.H."/>
            <person name="Banfield J.F."/>
        </authorList>
    </citation>
    <scope>NUCLEOTIDE SEQUENCE [LARGE SCALE GENOMIC DNA]</scope>
</reference>
<dbReference type="Proteomes" id="UP000034607">
    <property type="component" value="Unassembled WGS sequence"/>
</dbReference>
<name>A0A0G1UG30_9BACT</name>
<sequence length="85" mass="9614">MNFSSEKIQQAGFKRNDQHVDGMTVKGINGLRQQLRGKIDQVSVEQEYQICFGVFDCRKDGGELTQVLVMFDQLNLTGVGLEYRG</sequence>
<comment type="caution">
    <text evidence="1">The sequence shown here is derived from an EMBL/GenBank/DDBJ whole genome shotgun (WGS) entry which is preliminary data.</text>
</comment>
<evidence type="ECO:0000313" key="2">
    <source>
        <dbReference type="Proteomes" id="UP000034607"/>
    </source>
</evidence>
<dbReference type="EMBL" id="LCNM01000005">
    <property type="protein sequence ID" value="KKU56655.1"/>
    <property type="molecule type" value="Genomic_DNA"/>
</dbReference>
<protein>
    <submittedName>
        <fullName evidence="1">Uncharacterized protein</fullName>
    </submittedName>
</protein>
<accession>A0A0G1UG30</accession>
<evidence type="ECO:0000313" key="1">
    <source>
        <dbReference type="EMBL" id="KKU56655.1"/>
    </source>
</evidence>
<gene>
    <name evidence="1" type="ORF">UX78_C0005G0071</name>
</gene>
<proteinExistence type="predicted"/>
<dbReference type="AlphaFoldDB" id="A0A0G1UG30"/>